<dbReference type="PROSITE" id="PS50943">
    <property type="entry name" value="HTH_CROC1"/>
    <property type="match status" value="1"/>
</dbReference>
<name>A0A3F3LCX8_9GAMM</name>
<dbReference type="Proteomes" id="UP001164064">
    <property type="component" value="Chromosome"/>
</dbReference>
<evidence type="ECO:0000313" key="3">
    <source>
        <dbReference type="EMBL" id="UYF71871.1"/>
    </source>
</evidence>
<dbReference type="EMBL" id="CP089051">
    <property type="protein sequence ID" value="UYF71871.1"/>
    <property type="molecule type" value="Genomic_DNA"/>
</dbReference>
<evidence type="ECO:0000259" key="2">
    <source>
        <dbReference type="PROSITE" id="PS50943"/>
    </source>
</evidence>
<sequence length="72" mass="8185">MRNKLPTLRKNQGLSQNDLAVLLGVSRQTINAIEKGRYDPSLSLAFKLSRQFKLTIEEIFPQDENSSDHAIE</sequence>
<dbReference type="RefSeq" id="WP_004985834.1">
    <property type="nucleotide sequence ID" value="NZ_AP018824.1"/>
</dbReference>
<dbReference type="GO" id="GO:0003677">
    <property type="term" value="F:DNA binding"/>
    <property type="evidence" value="ECO:0007669"/>
    <property type="project" value="UniProtKB-KW"/>
</dbReference>
<proteinExistence type="predicted"/>
<dbReference type="SMART" id="SM00530">
    <property type="entry name" value="HTH_XRE"/>
    <property type="match status" value="1"/>
</dbReference>
<dbReference type="EMBL" id="CP089044">
    <property type="protein sequence ID" value="UYF75507.1"/>
    <property type="molecule type" value="Genomic_DNA"/>
</dbReference>
<dbReference type="AlphaFoldDB" id="A0A3F3LCX8"/>
<organism evidence="3 5">
    <name type="scientific">Acinetobacter ursingii</name>
    <dbReference type="NCBI Taxonomy" id="108980"/>
    <lineage>
        <taxon>Bacteria</taxon>
        <taxon>Pseudomonadati</taxon>
        <taxon>Pseudomonadota</taxon>
        <taxon>Gammaproteobacteria</taxon>
        <taxon>Moraxellales</taxon>
        <taxon>Moraxellaceae</taxon>
        <taxon>Acinetobacter</taxon>
    </lineage>
</organism>
<dbReference type="Pfam" id="PF01381">
    <property type="entry name" value="HTH_3"/>
    <property type="match status" value="1"/>
</dbReference>
<evidence type="ECO:0000313" key="4">
    <source>
        <dbReference type="EMBL" id="UYF75507.1"/>
    </source>
</evidence>
<reference evidence="3" key="1">
    <citation type="journal article" date="2022" name="J Glob Antimicrob Resist">
        <title>Comparative analysis of IMP-4- and OXA-58-containing plasmids of three carbapenemase-producing Acinetobacter ursingii strains in the Netherlands.</title>
        <authorList>
            <person name="Hendrickx A.P.A."/>
            <person name="Schade R.P."/>
            <person name="Landman F."/>
            <person name="Bosch T."/>
            <person name="Schouls L.M."/>
            <person name="van Dijk K."/>
        </authorList>
    </citation>
    <scope>NUCLEOTIDE SEQUENCE</scope>
    <source>
        <strain evidence="3">RIVM_C010559</strain>
        <strain evidence="4">RIVM_C010761</strain>
    </source>
</reference>
<dbReference type="CDD" id="cd00093">
    <property type="entry name" value="HTH_XRE"/>
    <property type="match status" value="1"/>
</dbReference>
<evidence type="ECO:0000313" key="5">
    <source>
        <dbReference type="Proteomes" id="UP001164064"/>
    </source>
</evidence>
<dbReference type="Gene3D" id="1.10.260.40">
    <property type="entry name" value="lambda repressor-like DNA-binding domains"/>
    <property type="match status" value="1"/>
</dbReference>
<dbReference type="InterPro" id="IPR010982">
    <property type="entry name" value="Lambda_DNA-bd_dom_sf"/>
</dbReference>
<dbReference type="Proteomes" id="UP001164081">
    <property type="component" value="Chromosome"/>
</dbReference>
<keyword evidence="1" id="KW-0238">DNA-binding</keyword>
<dbReference type="SUPFAM" id="SSF47413">
    <property type="entry name" value="lambda repressor-like DNA-binding domains"/>
    <property type="match status" value="1"/>
</dbReference>
<accession>A0A3F3LCX8</accession>
<dbReference type="InterPro" id="IPR001387">
    <property type="entry name" value="Cro/C1-type_HTH"/>
</dbReference>
<dbReference type="PANTHER" id="PTHR46558:SF4">
    <property type="entry name" value="DNA-BIDING PHAGE PROTEIN"/>
    <property type="match status" value="1"/>
</dbReference>
<gene>
    <name evidence="4" type="ORF">LSO58_00815</name>
    <name evidence="3" type="ORF">LSO60_00785</name>
</gene>
<protein>
    <submittedName>
        <fullName evidence="3">Helix-turn-helix transcriptional regulator</fullName>
    </submittedName>
</protein>
<dbReference type="PANTHER" id="PTHR46558">
    <property type="entry name" value="TRACRIPTIONAL REGULATORY PROTEIN-RELATED-RELATED"/>
    <property type="match status" value="1"/>
</dbReference>
<evidence type="ECO:0000256" key="1">
    <source>
        <dbReference type="ARBA" id="ARBA00023125"/>
    </source>
</evidence>
<feature type="domain" description="HTH cro/C1-type" evidence="2">
    <location>
        <begin position="8"/>
        <end position="59"/>
    </location>
</feature>